<dbReference type="Proteomes" id="UP001165667">
    <property type="component" value="Unassembled WGS sequence"/>
</dbReference>
<organism evidence="3 4">
    <name type="scientific">Lichenifustis flavocetrariae</name>
    <dbReference type="NCBI Taxonomy" id="2949735"/>
    <lineage>
        <taxon>Bacteria</taxon>
        <taxon>Pseudomonadati</taxon>
        <taxon>Pseudomonadota</taxon>
        <taxon>Alphaproteobacteria</taxon>
        <taxon>Hyphomicrobiales</taxon>
        <taxon>Lichenihabitantaceae</taxon>
        <taxon>Lichenifustis</taxon>
    </lineage>
</organism>
<dbReference type="EMBL" id="JAMOIM010000009">
    <property type="protein sequence ID" value="MCW6509339.1"/>
    <property type="molecule type" value="Genomic_DNA"/>
</dbReference>
<proteinExistence type="predicted"/>
<dbReference type="Pfam" id="PF12804">
    <property type="entry name" value="NTP_transf_3"/>
    <property type="match status" value="1"/>
</dbReference>
<dbReference type="Gene3D" id="3.90.550.10">
    <property type="entry name" value="Spore Coat Polysaccharide Biosynthesis Protein SpsA, Chain A"/>
    <property type="match status" value="1"/>
</dbReference>
<gene>
    <name evidence="3" type="ORF">M8523_15050</name>
</gene>
<accession>A0AA41YWD0</accession>
<evidence type="ECO:0000259" key="2">
    <source>
        <dbReference type="Pfam" id="PF12804"/>
    </source>
</evidence>
<dbReference type="InterPro" id="IPR025877">
    <property type="entry name" value="MobA-like_NTP_Trfase"/>
</dbReference>
<dbReference type="PANTHER" id="PTHR43777">
    <property type="entry name" value="MOLYBDENUM COFACTOR CYTIDYLYLTRANSFERASE"/>
    <property type="match status" value="1"/>
</dbReference>
<dbReference type="GO" id="GO:0016779">
    <property type="term" value="F:nucleotidyltransferase activity"/>
    <property type="evidence" value="ECO:0007669"/>
    <property type="project" value="UniProtKB-ARBA"/>
</dbReference>
<dbReference type="RefSeq" id="WP_282585707.1">
    <property type="nucleotide sequence ID" value="NZ_JAMOIM010000009.1"/>
</dbReference>
<dbReference type="InterPro" id="IPR029044">
    <property type="entry name" value="Nucleotide-diphossugar_trans"/>
</dbReference>
<dbReference type="AlphaFoldDB" id="A0AA41YWD0"/>
<evidence type="ECO:0000313" key="4">
    <source>
        <dbReference type="Proteomes" id="UP001165667"/>
    </source>
</evidence>
<reference evidence="3" key="1">
    <citation type="submission" date="2022-05" db="EMBL/GenBank/DDBJ databases">
        <authorList>
            <person name="Pankratov T."/>
        </authorList>
    </citation>
    <scope>NUCLEOTIDE SEQUENCE</scope>
    <source>
        <strain evidence="3">BP6-180914</strain>
    </source>
</reference>
<dbReference type="SUPFAM" id="SSF53448">
    <property type="entry name" value="Nucleotide-diphospho-sugar transferases"/>
    <property type="match status" value="1"/>
</dbReference>
<name>A0AA41YWD0_9HYPH</name>
<dbReference type="PANTHER" id="PTHR43777:SF1">
    <property type="entry name" value="MOLYBDENUM COFACTOR CYTIDYLYLTRANSFERASE"/>
    <property type="match status" value="1"/>
</dbReference>
<protein>
    <submittedName>
        <fullName evidence="3">Nucleotidyltransferase family protein</fullName>
    </submittedName>
</protein>
<dbReference type="CDD" id="cd04182">
    <property type="entry name" value="GT_2_like_f"/>
    <property type="match status" value="1"/>
</dbReference>
<comment type="caution">
    <text evidence="3">The sequence shown here is derived from an EMBL/GenBank/DDBJ whole genome shotgun (WGS) entry which is preliminary data.</text>
</comment>
<evidence type="ECO:0000313" key="3">
    <source>
        <dbReference type="EMBL" id="MCW6509339.1"/>
    </source>
</evidence>
<keyword evidence="1" id="KW-0460">Magnesium</keyword>
<keyword evidence="4" id="KW-1185">Reference proteome</keyword>
<feature type="domain" description="MobA-like NTP transferase" evidence="2">
    <location>
        <begin position="6"/>
        <end position="172"/>
    </location>
</feature>
<evidence type="ECO:0000256" key="1">
    <source>
        <dbReference type="ARBA" id="ARBA00022842"/>
    </source>
</evidence>
<sequence length="211" mass="22031">MTSYAAVILAAGQASRYRQAGGAEPTKLIAPLDGEPLVRHVVRSALASMARPVIVVTGHAASDLVDALIDLPVVCTHNPDFAQGLSTSLQVGVSAVPPQCAGAIVLLADMPDIDSGTIDAMIEAAHVRPSADAVVPVHGRQRGNPVLLSRSIFVRVAALQGDVGARRLLNETDISVEEVERTAAILHDVDLPEDLAPLRCRTRSHPGTSAP</sequence>